<proteinExistence type="predicted"/>
<evidence type="ECO:0000313" key="2">
    <source>
        <dbReference type="EMBL" id="NGO73569.1"/>
    </source>
</evidence>
<protein>
    <submittedName>
        <fullName evidence="2">Uncharacterized protein</fullName>
    </submittedName>
</protein>
<feature type="compositionally biased region" description="Low complexity" evidence="1">
    <location>
        <begin position="138"/>
        <end position="175"/>
    </location>
</feature>
<sequence>MSELSRFHGTPDIFVLTAEDLRRREFQAYASGWQDAEDAARAPRHPRRERSADVLPFPLPSVDSVDSAEEPDGCPDGGACDALGGGAAADVLVFPQEYQPPSGAPSAATGPAVPEPAVPEPGVRDAPGPGPGPGPGPDVGADAGPDAGASAPERSRGAAKAAGGEAEGEAGQESGARFDVKSPRSTAPTIPPLSGNVPRPRPRAAPTPTPESDGDGGPPPDPPRT</sequence>
<reference evidence="2 3" key="1">
    <citation type="submission" date="2020-02" db="EMBL/GenBank/DDBJ databases">
        <title>Whole-genome analyses of novel actinobacteria.</title>
        <authorList>
            <person name="Sahin N."/>
            <person name="Tatar D."/>
        </authorList>
    </citation>
    <scope>NUCLEOTIDE SEQUENCE [LARGE SCALE GENOMIC DNA]</scope>
    <source>
        <strain evidence="2 3">SB3404</strain>
    </source>
</reference>
<feature type="region of interest" description="Disordered" evidence="1">
    <location>
        <begin position="30"/>
        <end position="225"/>
    </location>
</feature>
<dbReference type="EMBL" id="JAAKZZ010000788">
    <property type="protein sequence ID" value="NGO73569.1"/>
    <property type="molecule type" value="Genomic_DNA"/>
</dbReference>
<keyword evidence="3" id="KW-1185">Reference proteome</keyword>
<evidence type="ECO:0000313" key="3">
    <source>
        <dbReference type="Proteomes" id="UP000477722"/>
    </source>
</evidence>
<accession>A0A6G4X7P4</accession>
<comment type="caution">
    <text evidence="2">The sequence shown here is derived from an EMBL/GenBank/DDBJ whole genome shotgun (WGS) entry which is preliminary data.</text>
</comment>
<dbReference type="RefSeq" id="WP_165303198.1">
    <property type="nucleotide sequence ID" value="NZ_JAAKZZ010000788.1"/>
</dbReference>
<gene>
    <name evidence="2" type="ORF">G5C65_35620</name>
</gene>
<evidence type="ECO:0000256" key="1">
    <source>
        <dbReference type="SAM" id="MobiDB-lite"/>
    </source>
</evidence>
<dbReference type="AlphaFoldDB" id="A0A6G4X7P4"/>
<name>A0A6G4X7P4_9ACTN</name>
<feature type="compositionally biased region" description="Low complexity" evidence="1">
    <location>
        <begin position="100"/>
        <end position="112"/>
    </location>
</feature>
<dbReference type="Proteomes" id="UP000477722">
    <property type="component" value="Unassembled WGS sequence"/>
</dbReference>
<organism evidence="2 3">
    <name type="scientific">Streptomyces boncukensis</name>
    <dbReference type="NCBI Taxonomy" id="2711219"/>
    <lineage>
        <taxon>Bacteria</taxon>
        <taxon>Bacillati</taxon>
        <taxon>Actinomycetota</taxon>
        <taxon>Actinomycetes</taxon>
        <taxon>Kitasatosporales</taxon>
        <taxon>Streptomycetaceae</taxon>
        <taxon>Streptomyces</taxon>
    </lineage>
</organism>
<feature type="compositionally biased region" description="Low complexity" evidence="1">
    <location>
        <begin position="77"/>
        <end position="93"/>
    </location>
</feature>